<dbReference type="GO" id="GO:0120159">
    <property type="term" value="F:rRNA pseudouridine synthase activity"/>
    <property type="evidence" value="ECO:0007669"/>
    <property type="project" value="UniProtKB-ARBA"/>
</dbReference>
<dbReference type="Pfam" id="PF00849">
    <property type="entry name" value="PseudoU_synth_2"/>
    <property type="match status" value="1"/>
</dbReference>
<dbReference type="SUPFAM" id="SSF55120">
    <property type="entry name" value="Pseudouridine synthase"/>
    <property type="match status" value="1"/>
</dbReference>
<proteinExistence type="inferred from homology"/>
<dbReference type="PANTHER" id="PTHR21600">
    <property type="entry name" value="MITOCHONDRIAL RNA PSEUDOURIDINE SYNTHASE"/>
    <property type="match status" value="1"/>
</dbReference>
<evidence type="ECO:0000256" key="5">
    <source>
        <dbReference type="PROSITE-ProRule" id="PRU00182"/>
    </source>
</evidence>
<comment type="catalytic activity">
    <reaction evidence="1 6">
        <text>a uridine in RNA = a pseudouridine in RNA</text>
        <dbReference type="Rhea" id="RHEA:48348"/>
        <dbReference type="Rhea" id="RHEA-COMP:12068"/>
        <dbReference type="Rhea" id="RHEA-COMP:12069"/>
        <dbReference type="ChEBI" id="CHEBI:65314"/>
        <dbReference type="ChEBI" id="CHEBI:65315"/>
    </reaction>
</comment>
<dbReference type="SUPFAM" id="SSF55174">
    <property type="entry name" value="Alpha-L RNA-binding motif"/>
    <property type="match status" value="1"/>
</dbReference>
<gene>
    <name evidence="8" type="ORF">HIJ39_04615</name>
</gene>
<dbReference type="PROSITE" id="PS01129">
    <property type="entry name" value="PSI_RLU"/>
    <property type="match status" value="1"/>
</dbReference>
<comment type="similarity">
    <text evidence="2 6">Belongs to the pseudouridine synthase RluA family.</text>
</comment>
<comment type="function">
    <text evidence="6">Responsible for synthesis of pseudouridine from uracil.</text>
</comment>
<evidence type="ECO:0000313" key="8">
    <source>
        <dbReference type="EMBL" id="NMP21637.1"/>
    </source>
</evidence>
<dbReference type="SMART" id="SM00363">
    <property type="entry name" value="S4"/>
    <property type="match status" value="1"/>
</dbReference>
<dbReference type="Gene3D" id="3.30.2350.10">
    <property type="entry name" value="Pseudouridine synthase"/>
    <property type="match status" value="1"/>
</dbReference>
<evidence type="ECO:0000259" key="7">
    <source>
        <dbReference type="SMART" id="SM00363"/>
    </source>
</evidence>
<keyword evidence="5" id="KW-0694">RNA-binding</keyword>
<dbReference type="EC" id="5.4.99.-" evidence="6"/>
<dbReference type="PANTHER" id="PTHR21600:SF44">
    <property type="entry name" value="RIBOSOMAL LARGE SUBUNIT PSEUDOURIDINE SYNTHASE D"/>
    <property type="match status" value="1"/>
</dbReference>
<dbReference type="InterPro" id="IPR050188">
    <property type="entry name" value="RluA_PseudoU_synthase"/>
</dbReference>
<dbReference type="Pfam" id="PF01479">
    <property type="entry name" value="S4"/>
    <property type="match status" value="1"/>
</dbReference>
<dbReference type="CDD" id="cd00165">
    <property type="entry name" value="S4"/>
    <property type="match status" value="1"/>
</dbReference>
<evidence type="ECO:0000256" key="6">
    <source>
        <dbReference type="RuleBase" id="RU362028"/>
    </source>
</evidence>
<keyword evidence="9" id="KW-1185">Reference proteome</keyword>
<feature type="domain" description="RNA-binding S4" evidence="7">
    <location>
        <begin position="1"/>
        <end position="63"/>
    </location>
</feature>
<evidence type="ECO:0000256" key="4">
    <source>
        <dbReference type="PIRSR" id="PIRSR606225-1"/>
    </source>
</evidence>
<dbReference type="InterPro" id="IPR006145">
    <property type="entry name" value="PsdUridine_synth_RsuA/RluA"/>
</dbReference>
<dbReference type="GO" id="GO:0003723">
    <property type="term" value="F:RNA binding"/>
    <property type="evidence" value="ECO:0007669"/>
    <property type="project" value="UniProtKB-KW"/>
</dbReference>
<feature type="active site" evidence="4">
    <location>
        <position position="126"/>
    </location>
</feature>
<dbReference type="Gene3D" id="3.10.290.10">
    <property type="entry name" value="RNA-binding S4 domain"/>
    <property type="match status" value="1"/>
</dbReference>
<accession>A0A7Y0L257</accession>
<dbReference type="GO" id="GO:0000455">
    <property type="term" value="P:enzyme-directed rRNA pseudouridine synthesis"/>
    <property type="evidence" value="ECO:0007669"/>
    <property type="project" value="TreeGrafter"/>
</dbReference>
<reference evidence="8 9" key="1">
    <citation type="submission" date="2020-04" db="EMBL/GenBank/DDBJ databases">
        <authorList>
            <person name="Zhang R."/>
            <person name="Schippers A."/>
        </authorList>
    </citation>
    <scope>NUCLEOTIDE SEQUENCE [LARGE SCALE GENOMIC DNA]</scope>
    <source>
        <strain evidence="8 9">DSM 109850</strain>
    </source>
</reference>
<dbReference type="InterPro" id="IPR036986">
    <property type="entry name" value="S4_RNA-bd_sf"/>
</dbReference>
<organism evidence="8 9">
    <name type="scientific">Sulfobacillus harzensis</name>
    <dbReference type="NCBI Taxonomy" id="2729629"/>
    <lineage>
        <taxon>Bacteria</taxon>
        <taxon>Bacillati</taxon>
        <taxon>Bacillota</taxon>
        <taxon>Clostridia</taxon>
        <taxon>Eubacteriales</taxon>
        <taxon>Clostridiales Family XVII. Incertae Sedis</taxon>
        <taxon>Sulfobacillus</taxon>
    </lineage>
</organism>
<dbReference type="NCBIfam" id="TIGR00005">
    <property type="entry name" value="rluA_subfam"/>
    <property type="match status" value="1"/>
</dbReference>
<dbReference type="InterPro" id="IPR006224">
    <property type="entry name" value="PsdUridine_synth_RluA-like_CS"/>
</dbReference>
<dbReference type="InterPro" id="IPR006225">
    <property type="entry name" value="PsdUridine_synth_RluC/D"/>
</dbReference>
<dbReference type="AlphaFoldDB" id="A0A7Y0L257"/>
<evidence type="ECO:0000256" key="2">
    <source>
        <dbReference type="ARBA" id="ARBA00010876"/>
    </source>
</evidence>
<dbReference type="InterPro" id="IPR002942">
    <property type="entry name" value="S4_RNA-bd"/>
</dbReference>
<comment type="caution">
    <text evidence="8">The sequence shown here is derived from an EMBL/GenBank/DDBJ whole genome shotgun (WGS) entry which is preliminary data.</text>
</comment>
<evidence type="ECO:0000256" key="1">
    <source>
        <dbReference type="ARBA" id="ARBA00000073"/>
    </source>
</evidence>
<keyword evidence="3 6" id="KW-0413">Isomerase</keyword>
<dbReference type="CDD" id="cd02869">
    <property type="entry name" value="PseudoU_synth_RluA_like"/>
    <property type="match status" value="1"/>
</dbReference>
<evidence type="ECO:0000313" key="9">
    <source>
        <dbReference type="Proteomes" id="UP000533476"/>
    </source>
</evidence>
<dbReference type="PROSITE" id="PS50889">
    <property type="entry name" value="S4"/>
    <property type="match status" value="1"/>
</dbReference>
<sequence>MRLDRFLQSFGPDRSRAFWQRQIEAGRVLVNGRREKAGYVLKPGQTVQVEPVKEMPPALKAAQGSDAGLPDWVVYLDEHLMVVNKPRGLVVHPSAGHWQDSLVHRLLPWLPHEEGEWRPGVVHRLDRDTSGLMVLARHQKAREALSVAIQARQVTRQYVAVARGRLAPEKGVIDAPLGRDPRQRLRMAVVYGGREARTHYRTVARWPGMSLLALTLETGRTHQIRVHLASLGHPVVGDPLYGGRLEPFRHGQLLHAGRLAFEHPVSKKRLAFTALPPSDWAQLAQFGAPEIAAPYVYAEGVEPTTPQWLSALSIPTL</sequence>
<name>A0A7Y0L257_9FIRM</name>
<dbReference type="EMBL" id="JABBVZ010000010">
    <property type="protein sequence ID" value="NMP21637.1"/>
    <property type="molecule type" value="Genomic_DNA"/>
</dbReference>
<protein>
    <recommendedName>
        <fullName evidence="6">Pseudouridine synthase</fullName>
        <ecNumber evidence="6">5.4.99.-</ecNumber>
    </recommendedName>
</protein>
<evidence type="ECO:0000256" key="3">
    <source>
        <dbReference type="ARBA" id="ARBA00023235"/>
    </source>
</evidence>
<dbReference type="InterPro" id="IPR020103">
    <property type="entry name" value="PsdUridine_synth_cat_dom_sf"/>
</dbReference>
<dbReference type="Proteomes" id="UP000533476">
    <property type="component" value="Unassembled WGS sequence"/>
</dbReference>